<reference evidence="1 2" key="1">
    <citation type="submission" date="2023-10" db="EMBL/GenBank/DDBJ databases">
        <title>Draft genome sequence of Xylaria bambusicola isolate GMP-LS, the root and basal stem rot pathogen of sugarcane in Indonesia.</title>
        <authorList>
            <person name="Selvaraj P."/>
            <person name="Muralishankar V."/>
            <person name="Muruganantham S."/>
            <person name="Sp S."/>
            <person name="Haryani S."/>
            <person name="Lau K.J.X."/>
            <person name="Naqvi N.I."/>
        </authorList>
    </citation>
    <scope>NUCLEOTIDE SEQUENCE [LARGE SCALE GENOMIC DNA]</scope>
    <source>
        <strain evidence="1">GMP-LS</strain>
    </source>
</reference>
<organism evidence="1 2">
    <name type="scientific">Xylaria bambusicola</name>
    <dbReference type="NCBI Taxonomy" id="326684"/>
    <lineage>
        <taxon>Eukaryota</taxon>
        <taxon>Fungi</taxon>
        <taxon>Dikarya</taxon>
        <taxon>Ascomycota</taxon>
        <taxon>Pezizomycotina</taxon>
        <taxon>Sordariomycetes</taxon>
        <taxon>Xylariomycetidae</taxon>
        <taxon>Xylariales</taxon>
        <taxon>Xylariaceae</taxon>
        <taxon>Xylaria</taxon>
    </lineage>
</organism>
<name>A0AAN7Z7T8_9PEZI</name>
<comment type="caution">
    <text evidence="1">The sequence shown here is derived from an EMBL/GenBank/DDBJ whole genome shotgun (WGS) entry which is preliminary data.</text>
</comment>
<accession>A0AAN7Z7T8</accession>
<proteinExistence type="predicted"/>
<evidence type="ECO:0000313" key="1">
    <source>
        <dbReference type="EMBL" id="KAK5627951.1"/>
    </source>
</evidence>
<dbReference type="Proteomes" id="UP001305414">
    <property type="component" value="Unassembled WGS sequence"/>
</dbReference>
<evidence type="ECO:0000313" key="2">
    <source>
        <dbReference type="Proteomes" id="UP001305414"/>
    </source>
</evidence>
<sequence>MYITIVLSPHRQAGGAGTGCAVVGASQCRDCRWMMGRTGYRYHGYLFDEMMRETTARSVSSVPSPCLQRASSQLEGCLGCPEACRSRELADYELWMLGTTRTRFAGRRPPSCTVDRQDQD</sequence>
<dbReference type="AlphaFoldDB" id="A0AAN7Z7T8"/>
<dbReference type="EMBL" id="JAWHQM010000006">
    <property type="protein sequence ID" value="KAK5627951.1"/>
    <property type="molecule type" value="Genomic_DNA"/>
</dbReference>
<protein>
    <submittedName>
        <fullName evidence="1">Uncharacterized protein</fullName>
    </submittedName>
</protein>
<gene>
    <name evidence="1" type="ORF">RRF57_003666</name>
</gene>
<keyword evidence="2" id="KW-1185">Reference proteome</keyword>